<keyword evidence="3" id="KW-1185">Reference proteome</keyword>
<dbReference type="Proteomes" id="UP000265719">
    <property type="component" value="Chromosome"/>
</dbReference>
<dbReference type="AlphaFoldDB" id="A0AA97M5X2"/>
<reference evidence="2" key="1">
    <citation type="submission" date="2020-10" db="EMBL/GenBank/DDBJ databases">
        <title>De novo genome project of the cellulose decomposer Thermobifida halotolerans type strain.</title>
        <authorList>
            <person name="Nagy I."/>
            <person name="Horvath B."/>
            <person name="Kukolya J."/>
            <person name="Nagy I."/>
            <person name="Orsini M."/>
        </authorList>
    </citation>
    <scope>NUCLEOTIDE SEQUENCE</scope>
    <source>
        <strain evidence="2">DSM 44931</strain>
    </source>
</reference>
<organism evidence="2 3">
    <name type="scientific">Thermobifida halotolerans</name>
    <dbReference type="NCBI Taxonomy" id="483545"/>
    <lineage>
        <taxon>Bacteria</taxon>
        <taxon>Bacillati</taxon>
        <taxon>Actinomycetota</taxon>
        <taxon>Actinomycetes</taxon>
        <taxon>Streptosporangiales</taxon>
        <taxon>Nocardiopsidaceae</taxon>
        <taxon>Thermobifida</taxon>
    </lineage>
</organism>
<gene>
    <name evidence="2" type="ORF">NI17_009735</name>
</gene>
<dbReference type="KEGG" id="thao:NI17_009735"/>
<accession>A0AA97M5X2</accession>
<evidence type="ECO:0000313" key="2">
    <source>
        <dbReference type="EMBL" id="UOE21959.1"/>
    </source>
</evidence>
<feature type="region of interest" description="Disordered" evidence="1">
    <location>
        <begin position="1"/>
        <end position="27"/>
    </location>
</feature>
<dbReference type="EMBL" id="CP063196">
    <property type="protein sequence ID" value="UOE21959.1"/>
    <property type="molecule type" value="Genomic_DNA"/>
</dbReference>
<feature type="compositionally biased region" description="Basic residues" evidence="1">
    <location>
        <begin position="156"/>
        <end position="175"/>
    </location>
</feature>
<evidence type="ECO:0000313" key="3">
    <source>
        <dbReference type="Proteomes" id="UP000265719"/>
    </source>
</evidence>
<evidence type="ECO:0000256" key="1">
    <source>
        <dbReference type="SAM" id="MobiDB-lite"/>
    </source>
</evidence>
<feature type="region of interest" description="Disordered" evidence="1">
    <location>
        <begin position="207"/>
        <end position="326"/>
    </location>
</feature>
<feature type="compositionally biased region" description="Low complexity" evidence="1">
    <location>
        <begin position="244"/>
        <end position="254"/>
    </location>
</feature>
<feature type="compositionally biased region" description="Pro residues" evidence="1">
    <location>
        <begin position="64"/>
        <end position="74"/>
    </location>
</feature>
<feature type="compositionally biased region" description="Basic residues" evidence="1">
    <location>
        <begin position="222"/>
        <end position="237"/>
    </location>
</feature>
<proteinExistence type="predicted"/>
<feature type="region of interest" description="Disordered" evidence="1">
    <location>
        <begin position="52"/>
        <end position="175"/>
    </location>
</feature>
<protein>
    <submittedName>
        <fullName evidence="2">Transposase family protein</fullName>
    </submittedName>
</protein>
<sequence>MPASALRASSAVLPVVDDGDDPRDRRGRRHQLGCVLSIALCAMLCGARSVERDRPVGRGRAPARPGPTGRPPHLPRAGAASGSQPRHHPTCPDPCGPRCTDPDELGRGVGGAGGGRHDRPRLPPRRPCGGAPAGGHDTDRASGRPTARGRQDQRGPRTRRTPRRPGPRRWCGQRRRAAHLNRHLVEQRQAHDLLCVKTDQSALWAQVKKPPWSQAPVAGARTRPRPRPRRDPHHQGAHRPEPGLPARGPGPAGASVDQEPDHRSDHAVPCLLGQRWSRHGWRQRSPAGRAPTTVRRSAAPAPHRNRNRTQRWAARAGVRGDPNSSR</sequence>
<name>A0AA97M5X2_9ACTN</name>